<protein>
    <submittedName>
        <fullName evidence="1">Uncharacterized protein</fullName>
    </submittedName>
</protein>
<dbReference type="Proteomes" id="UP001443914">
    <property type="component" value="Unassembled WGS sequence"/>
</dbReference>
<reference evidence="1" key="1">
    <citation type="submission" date="2024-03" db="EMBL/GenBank/DDBJ databases">
        <title>WGS assembly of Saponaria officinalis var. Norfolk2.</title>
        <authorList>
            <person name="Jenkins J."/>
            <person name="Shu S."/>
            <person name="Grimwood J."/>
            <person name="Barry K."/>
            <person name="Goodstein D."/>
            <person name="Schmutz J."/>
            <person name="Leebens-Mack J."/>
            <person name="Osbourn A."/>
        </authorList>
    </citation>
    <scope>NUCLEOTIDE SEQUENCE [LARGE SCALE GENOMIC DNA]</scope>
    <source>
        <strain evidence="1">JIC</strain>
    </source>
</reference>
<name>A0AAW1H1G3_SAPOF</name>
<keyword evidence="2" id="KW-1185">Reference proteome</keyword>
<accession>A0AAW1H1G3</accession>
<sequence length="51" mass="5817">MLSWLSMHSIHLYSSFFSIHSCNRLLLQAKLVHAVCTPGLLFATRCNSFYA</sequence>
<comment type="caution">
    <text evidence="1">The sequence shown here is derived from an EMBL/GenBank/DDBJ whole genome shotgun (WGS) entry which is preliminary data.</text>
</comment>
<gene>
    <name evidence="1" type="ORF">RND81_13G167000</name>
</gene>
<evidence type="ECO:0000313" key="1">
    <source>
        <dbReference type="EMBL" id="KAK9669967.1"/>
    </source>
</evidence>
<dbReference type="EMBL" id="JBDFQZ010000013">
    <property type="protein sequence ID" value="KAK9669967.1"/>
    <property type="molecule type" value="Genomic_DNA"/>
</dbReference>
<organism evidence="1 2">
    <name type="scientific">Saponaria officinalis</name>
    <name type="common">Common soapwort</name>
    <name type="synonym">Lychnis saponaria</name>
    <dbReference type="NCBI Taxonomy" id="3572"/>
    <lineage>
        <taxon>Eukaryota</taxon>
        <taxon>Viridiplantae</taxon>
        <taxon>Streptophyta</taxon>
        <taxon>Embryophyta</taxon>
        <taxon>Tracheophyta</taxon>
        <taxon>Spermatophyta</taxon>
        <taxon>Magnoliopsida</taxon>
        <taxon>eudicotyledons</taxon>
        <taxon>Gunneridae</taxon>
        <taxon>Pentapetalae</taxon>
        <taxon>Caryophyllales</taxon>
        <taxon>Caryophyllaceae</taxon>
        <taxon>Caryophylleae</taxon>
        <taxon>Saponaria</taxon>
    </lineage>
</organism>
<evidence type="ECO:0000313" key="2">
    <source>
        <dbReference type="Proteomes" id="UP001443914"/>
    </source>
</evidence>
<dbReference type="AlphaFoldDB" id="A0AAW1H1G3"/>
<proteinExistence type="predicted"/>